<organism evidence="11 12">
    <name type="scientific">Garicola koreensis</name>
    <dbReference type="NCBI Taxonomy" id="1262554"/>
    <lineage>
        <taxon>Bacteria</taxon>
        <taxon>Bacillati</taxon>
        <taxon>Actinomycetota</taxon>
        <taxon>Actinomycetes</taxon>
        <taxon>Micrococcales</taxon>
        <taxon>Micrococcaceae</taxon>
        <taxon>Garicola</taxon>
    </lineage>
</organism>
<dbReference type="PANTHER" id="PTHR11808">
    <property type="entry name" value="TRANS-SULFURATION ENZYME FAMILY MEMBER"/>
    <property type="match status" value="1"/>
</dbReference>
<dbReference type="GO" id="GO:0018826">
    <property type="term" value="F:methionine gamma-lyase activity"/>
    <property type="evidence" value="ECO:0007669"/>
    <property type="project" value="UniProtKB-EC"/>
</dbReference>
<evidence type="ECO:0000256" key="8">
    <source>
        <dbReference type="PIRSR" id="PIRSR001434-2"/>
    </source>
</evidence>
<evidence type="ECO:0000256" key="9">
    <source>
        <dbReference type="RuleBase" id="RU362118"/>
    </source>
</evidence>
<evidence type="ECO:0000256" key="7">
    <source>
        <dbReference type="ARBA" id="ARBA00052699"/>
    </source>
</evidence>
<dbReference type="GO" id="GO:0003962">
    <property type="term" value="F:cystathionine gamma-synthase activity"/>
    <property type="evidence" value="ECO:0007669"/>
    <property type="project" value="TreeGrafter"/>
</dbReference>
<keyword evidence="10" id="KW-0175">Coiled coil</keyword>
<dbReference type="InterPro" id="IPR000277">
    <property type="entry name" value="Cys/Met-Metab_PyrdxlP-dep_enz"/>
</dbReference>
<dbReference type="EMBL" id="JACIBT010000001">
    <property type="protein sequence ID" value="MBB3667324.1"/>
    <property type="molecule type" value="Genomic_DNA"/>
</dbReference>
<comment type="similarity">
    <text evidence="2 9">Belongs to the trans-sulfuration enzymes family.</text>
</comment>
<evidence type="ECO:0000313" key="11">
    <source>
        <dbReference type="EMBL" id="MBB3667324.1"/>
    </source>
</evidence>
<dbReference type="InterPro" id="IPR015421">
    <property type="entry name" value="PyrdxlP-dep_Trfase_major"/>
</dbReference>
<evidence type="ECO:0000256" key="10">
    <source>
        <dbReference type="SAM" id="Coils"/>
    </source>
</evidence>
<reference evidence="11 12" key="1">
    <citation type="submission" date="2020-08" db="EMBL/GenBank/DDBJ databases">
        <title>Sequencing the genomes of 1000 actinobacteria strains.</title>
        <authorList>
            <person name="Klenk H.-P."/>
        </authorList>
    </citation>
    <scope>NUCLEOTIDE SEQUENCE [LARGE SCALE GENOMIC DNA]</scope>
    <source>
        <strain evidence="11 12">DSM 28238</strain>
    </source>
</reference>
<evidence type="ECO:0000256" key="2">
    <source>
        <dbReference type="ARBA" id="ARBA00009077"/>
    </source>
</evidence>
<dbReference type="InterPro" id="IPR015424">
    <property type="entry name" value="PyrdxlP-dep_Trfase"/>
</dbReference>
<evidence type="ECO:0000313" key="12">
    <source>
        <dbReference type="Proteomes" id="UP000547528"/>
    </source>
</evidence>
<proteinExistence type="inferred from homology"/>
<evidence type="ECO:0000256" key="5">
    <source>
        <dbReference type="ARBA" id="ARBA00047199"/>
    </source>
</evidence>
<evidence type="ECO:0000256" key="1">
    <source>
        <dbReference type="ARBA" id="ARBA00001933"/>
    </source>
</evidence>
<dbReference type="GO" id="GO:0030170">
    <property type="term" value="F:pyridoxal phosphate binding"/>
    <property type="evidence" value="ECO:0007669"/>
    <property type="project" value="InterPro"/>
</dbReference>
<dbReference type="EC" id="4.4.1.2" evidence="4"/>
<dbReference type="GO" id="GO:0019343">
    <property type="term" value="P:cysteine biosynthetic process via cystathionine"/>
    <property type="evidence" value="ECO:0007669"/>
    <property type="project" value="TreeGrafter"/>
</dbReference>
<dbReference type="FunFam" id="3.40.640.10:FF:000046">
    <property type="entry name" value="Cystathionine gamma-lyase"/>
    <property type="match status" value="1"/>
</dbReference>
<feature type="coiled-coil region" evidence="10">
    <location>
        <begin position="251"/>
        <end position="278"/>
    </location>
</feature>
<dbReference type="InterPro" id="IPR015422">
    <property type="entry name" value="PyrdxlP-dep_Trfase_small"/>
</dbReference>
<comment type="catalytic activity">
    <reaction evidence="6">
        <text>L-homocysteine + H2O = 2-oxobutanoate + hydrogen sulfide + NH4(+) + H(+)</text>
        <dbReference type="Rhea" id="RHEA:14501"/>
        <dbReference type="ChEBI" id="CHEBI:15377"/>
        <dbReference type="ChEBI" id="CHEBI:15378"/>
        <dbReference type="ChEBI" id="CHEBI:16763"/>
        <dbReference type="ChEBI" id="CHEBI:28938"/>
        <dbReference type="ChEBI" id="CHEBI:29919"/>
        <dbReference type="ChEBI" id="CHEBI:58199"/>
        <dbReference type="EC" id="4.4.1.2"/>
    </reaction>
    <physiologicalReaction direction="left-to-right" evidence="6">
        <dbReference type="Rhea" id="RHEA:14502"/>
    </physiologicalReaction>
</comment>
<keyword evidence="3 8" id="KW-0663">Pyridoxal phosphate</keyword>
<feature type="modified residue" description="N6-(pyridoxal phosphate)lysine" evidence="8">
    <location>
        <position position="204"/>
    </location>
</feature>
<dbReference type="PANTHER" id="PTHR11808:SF15">
    <property type="entry name" value="CYSTATHIONINE GAMMA-LYASE"/>
    <property type="match status" value="1"/>
</dbReference>
<dbReference type="GO" id="GO:0047982">
    <property type="term" value="F:homocysteine desulfhydrase activity"/>
    <property type="evidence" value="ECO:0007669"/>
    <property type="project" value="UniProtKB-EC"/>
</dbReference>
<dbReference type="Gene3D" id="3.90.1150.10">
    <property type="entry name" value="Aspartate Aminotransferase, domain 1"/>
    <property type="match status" value="1"/>
</dbReference>
<comment type="cofactor">
    <cofactor evidence="1 9">
        <name>pyridoxal 5'-phosphate</name>
        <dbReference type="ChEBI" id="CHEBI:597326"/>
    </cofactor>
</comment>
<name>A0A7W5TVI0_9MICC</name>
<accession>A0A7W5TVI0</accession>
<dbReference type="GO" id="GO:0004123">
    <property type="term" value="F:cystathionine gamma-lyase activity"/>
    <property type="evidence" value="ECO:0007669"/>
    <property type="project" value="TreeGrafter"/>
</dbReference>
<dbReference type="GO" id="GO:0019346">
    <property type="term" value="P:transsulfuration"/>
    <property type="evidence" value="ECO:0007669"/>
    <property type="project" value="InterPro"/>
</dbReference>
<dbReference type="Pfam" id="PF01053">
    <property type="entry name" value="Cys_Met_Meta_PP"/>
    <property type="match status" value="1"/>
</dbReference>
<gene>
    <name evidence="11" type="ORF">FHX47_000917</name>
</gene>
<sequence length="390" mass="41856">MTLNQRTRVVSAARPHQPNAGVNHPVDFTSTYMYRPSAENSLEYAREGSPTFDPLEQLLAELEGGDHGLLFSSGMAAISAVANQLPLGAHLVLPSHAYMGFSTLAQQMEDKGLLRLHRVDIADTEQVLGTVGEAAAAAETAGTEAMLWIESPTNPMLEVADIPALLAGAKQLGVTTAVDNTFATPLRQNPLEHGADVVLHSVTKFIAGHSDVLMGAAITSDTQMYEGLHNHRSFHGTVPGPMEVFLALRGVRTLAVRLDAAERNAQLLAQRLEESIHDDAVPVRSVCYPGLASHPQHERAESLLSGFGAIITLDTGSQQIADAVLERLQIWTPATSLGGVESLAERRRRHLTEPTSVPEGLIRLSVGIEDAEDLYQDVDQALRSAGDQLA</sequence>
<dbReference type="GO" id="GO:0005737">
    <property type="term" value="C:cytoplasm"/>
    <property type="evidence" value="ECO:0007669"/>
    <property type="project" value="TreeGrafter"/>
</dbReference>
<comment type="caution">
    <text evidence="11">The sequence shown here is derived from an EMBL/GenBank/DDBJ whole genome shotgun (WGS) entry which is preliminary data.</text>
</comment>
<evidence type="ECO:0000256" key="6">
    <source>
        <dbReference type="ARBA" id="ARBA00048780"/>
    </source>
</evidence>
<comment type="catalytic activity">
    <reaction evidence="7">
        <text>L-methionine + H2O = methanethiol + 2-oxobutanoate + NH4(+)</text>
        <dbReference type="Rhea" id="RHEA:23800"/>
        <dbReference type="ChEBI" id="CHEBI:15377"/>
        <dbReference type="ChEBI" id="CHEBI:16007"/>
        <dbReference type="ChEBI" id="CHEBI:16763"/>
        <dbReference type="ChEBI" id="CHEBI:28938"/>
        <dbReference type="ChEBI" id="CHEBI:57844"/>
        <dbReference type="EC" id="4.4.1.11"/>
    </reaction>
    <physiologicalReaction direction="left-to-right" evidence="7">
        <dbReference type="Rhea" id="RHEA:23801"/>
    </physiologicalReaction>
</comment>
<dbReference type="PIRSF" id="PIRSF001434">
    <property type="entry name" value="CGS"/>
    <property type="match status" value="1"/>
</dbReference>
<evidence type="ECO:0000256" key="3">
    <source>
        <dbReference type="ARBA" id="ARBA00022898"/>
    </source>
</evidence>
<dbReference type="Proteomes" id="UP000547528">
    <property type="component" value="Unassembled WGS sequence"/>
</dbReference>
<dbReference type="AlphaFoldDB" id="A0A7W5TVI0"/>
<dbReference type="RefSeq" id="WP_343064300.1">
    <property type="nucleotide sequence ID" value="NZ_BAABKR010000001.1"/>
</dbReference>
<protein>
    <recommendedName>
        <fullName evidence="4">homocysteine desulfhydrase</fullName>
        <ecNumber evidence="4">4.4.1.2</ecNumber>
    </recommendedName>
    <alternativeName>
        <fullName evidence="5">Homocysteine desulfhydrase</fullName>
    </alternativeName>
</protein>
<dbReference type="Gene3D" id="3.40.640.10">
    <property type="entry name" value="Type I PLP-dependent aspartate aminotransferase-like (Major domain)"/>
    <property type="match status" value="1"/>
</dbReference>
<dbReference type="SUPFAM" id="SSF53383">
    <property type="entry name" value="PLP-dependent transferases"/>
    <property type="match status" value="1"/>
</dbReference>
<keyword evidence="12" id="KW-1185">Reference proteome</keyword>
<evidence type="ECO:0000256" key="4">
    <source>
        <dbReference type="ARBA" id="ARBA00047175"/>
    </source>
</evidence>
<keyword evidence="11" id="KW-0808">Transferase</keyword>